<feature type="binding site" evidence="10">
    <location>
        <position position="142"/>
    </location>
    <ligand>
        <name>substrate</name>
    </ligand>
</feature>
<comment type="caution">
    <text evidence="12">The sequence shown here is derived from an EMBL/GenBank/DDBJ whole genome shotgun (WGS) entry which is preliminary data.</text>
</comment>
<dbReference type="Proteomes" id="UP001446205">
    <property type="component" value="Unassembled WGS sequence"/>
</dbReference>
<proteinExistence type="inferred from homology"/>
<keyword evidence="4 10" id="KW-0378">Hydrolase</keyword>
<feature type="active site" description="Nucleophile" evidence="10">
    <location>
        <position position="256"/>
    </location>
</feature>
<dbReference type="InterPro" id="IPR050226">
    <property type="entry name" value="NagZ_Beta-hexosaminidase"/>
</dbReference>
<keyword evidence="2 10" id="KW-0963">Cytoplasm</keyword>
<sequence>MSVSLPLGPIMADVAGLSLSAEERERLLHPMLGGIILFGRNCETPEQVVALVAEIKSLRSPSLLVGIDQEGGRVQRLRAGVTRLPAMARLGEVFDRDAAQGLELAQQTGQLLGMEMRSLGIDLSFAPVLDLGLGVSSVIGDRAFHHDPLAIGQLATAFWQGMAAAGLRGVGKHFPGHGSTAPDSHVAIPVDDRPLESITAQDLPPFQALIGAGIPGIMPAHVIYPQIDKQPAGFSRFWLQDMLRGKLGFQGCIFSDDLSMAGAGVVGGPAERVRAALEAGADVALVCNDPSAALEALEAAENMRLAVNAGRLEGMRGRGESEWPSLLAVRDYQALRARIEALA</sequence>
<reference evidence="12 13" key="1">
    <citation type="submission" date="2024-04" db="EMBL/GenBank/DDBJ databases">
        <authorList>
            <person name="Abashina T."/>
            <person name="Shaikin A."/>
        </authorList>
    </citation>
    <scope>NUCLEOTIDE SEQUENCE [LARGE SCALE GENOMIC DNA]</scope>
    <source>
        <strain evidence="12 13">AAFK</strain>
    </source>
</reference>
<dbReference type="PANTHER" id="PTHR30480:SF13">
    <property type="entry name" value="BETA-HEXOSAMINIDASE"/>
    <property type="match status" value="1"/>
</dbReference>
<evidence type="ECO:0000256" key="5">
    <source>
        <dbReference type="ARBA" id="ARBA00022960"/>
    </source>
</evidence>
<comment type="subcellular location">
    <subcellularLocation>
        <location evidence="10">Cytoplasm</location>
    </subcellularLocation>
</comment>
<feature type="active site" description="Proton donor/acceptor" evidence="10">
    <location>
        <position position="185"/>
    </location>
</feature>
<protein>
    <recommendedName>
        <fullName evidence="10">Beta-hexosaminidase</fullName>
        <ecNumber evidence="10">3.2.1.52</ecNumber>
    </recommendedName>
    <alternativeName>
        <fullName evidence="10">Beta-N-acetylhexosaminidase</fullName>
    </alternativeName>
    <alternativeName>
        <fullName evidence="10">N-acetyl-beta-glucosaminidase</fullName>
    </alternativeName>
</protein>
<keyword evidence="3 10" id="KW-0132">Cell division</keyword>
<feature type="domain" description="Glycoside hydrolase family 3 N-terminal" evidence="11">
    <location>
        <begin position="18"/>
        <end position="299"/>
    </location>
</feature>
<dbReference type="HAMAP" id="MF_00364">
    <property type="entry name" value="NagZ"/>
    <property type="match status" value="1"/>
</dbReference>
<feature type="binding site" evidence="10">
    <location>
        <begin position="172"/>
        <end position="173"/>
    </location>
    <ligand>
        <name>substrate</name>
    </ligand>
</feature>
<organism evidence="12 13">
    <name type="scientific">Thermithiobacillus plumbiphilus</name>
    <dbReference type="NCBI Taxonomy" id="1729899"/>
    <lineage>
        <taxon>Bacteria</taxon>
        <taxon>Pseudomonadati</taxon>
        <taxon>Pseudomonadota</taxon>
        <taxon>Acidithiobacillia</taxon>
        <taxon>Acidithiobacillales</taxon>
        <taxon>Thermithiobacillaceae</taxon>
        <taxon>Thermithiobacillus</taxon>
    </lineage>
</organism>
<feature type="site" description="Important for catalytic activity" evidence="10">
    <location>
        <position position="183"/>
    </location>
</feature>
<evidence type="ECO:0000256" key="9">
    <source>
        <dbReference type="ARBA" id="ARBA00023316"/>
    </source>
</evidence>
<dbReference type="Gene3D" id="3.20.20.300">
    <property type="entry name" value="Glycoside hydrolase, family 3, N-terminal domain"/>
    <property type="match status" value="1"/>
</dbReference>
<keyword evidence="13" id="KW-1185">Reference proteome</keyword>
<dbReference type="PANTHER" id="PTHR30480">
    <property type="entry name" value="BETA-HEXOSAMINIDASE-RELATED"/>
    <property type="match status" value="1"/>
</dbReference>
<evidence type="ECO:0000256" key="7">
    <source>
        <dbReference type="ARBA" id="ARBA00023295"/>
    </source>
</evidence>
<dbReference type="EMBL" id="JBBPCO010000001">
    <property type="protein sequence ID" value="MEK8088219.1"/>
    <property type="molecule type" value="Genomic_DNA"/>
</dbReference>
<keyword evidence="9 10" id="KW-0961">Cell wall biogenesis/degradation</keyword>
<dbReference type="InterPro" id="IPR019800">
    <property type="entry name" value="Glyco_hydro_3_AS"/>
</dbReference>
<keyword evidence="7 10" id="KW-0326">Glycosidase</keyword>
<evidence type="ECO:0000256" key="4">
    <source>
        <dbReference type="ARBA" id="ARBA00022801"/>
    </source>
</evidence>
<keyword evidence="8 10" id="KW-0131">Cell cycle</keyword>
<dbReference type="PROSITE" id="PS00775">
    <property type="entry name" value="GLYCOSYL_HYDROL_F3"/>
    <property type="match status" value="1"/>
</dbReference>
<evidence type="ECO:0000313" key="13">
    <source>
        <dbReference type="Proteomes" id="UP001446205"/>
    </source>
</evidence>
<evidence type="ECO:0000256" key="6">
    <source>
        <dbReference type="ARBA" id="ARBA00022984"/>
    </source>
</evidence>
<comment type="catalytic activity">
    <reaction evidence="1 10">
        <text>Hydrolysis of terminal non-reducing N-acetyl-D-hexosamine residues in N-acetyl-beta-D-hexosaminides.</text>
        <dbReference type="EC" id="3.2.1.52"/>
    </reaction>
</comment>
<feature type="binding site" evidence="10">
    <location>
        <position position="68"/>
    </location>
    <ligand>
        <name>substrate</name>
    </ligand>
</feature>
<comment type="pathway">
    <text evidence="10">Cell wall biogenesis; peptidoglycan recycling.</text>
</comment>
<dbReference type="InterPro" id="IPR017853">
    <property type="entry name" value="GH"/>
</dbReference>
<dbReference type="EC" id="3.2.1.52" evidence="10"/>
<comment type="similarity">
    <text evidence="10">Belongs to the glycosyl hydrolase 3 family. NagZ subfamily.</text>
</comment>
<dbReference type="GO" id="GO:0004563">
    <property type="term" value="F:beta-N-acetylhexosaminidase activity"/>
    <property type="evidence" value="ECO:0007669"/>
    <property type="project" value="UniProtKB-EC"/>
</dbReference>
<evidence type="ECO:0000256" key="3">
    <source>
        <dbReference type="ARBA" id="ARBA00022618"/>
    </source>
</evidence>
<name>A0ABU9D3S3_9PROT</name>
<dbReference type="InterPro" id="IPR022956">
    <property type="entry name" value="Beta_hexosaminidase_bac"/>
</dbReference>
<gene>
    <name evidence="10 12" type="primary">nagZ</name>
    <name evidence="12" type="ORF">WOB96_00425</name>
</gene>
<feature type="binding site" evidence="10">
    <location>
        <position position="76"/>
    </location>
    <ligand>
        <name>substrate</name>
    </ligand>
</feature>
<evidence type="ECO:0000313" key="12">
    <source>
        <dbReference type="EMBL" id="MEK8088219.1"/>
    </source>
</evidence>
<comment type="function">
    <text evidence="10">Plays a role in peptidoglycan recycling by cleaving the terminal beta-1,4-linked N-acetylglucosamine (GlcNAc) from peptide-linked peptidoglycan fragments, giving rise to free GlcNAc, anhydro-N-acetylmuramic acid and anhydro-N-acetylmuramic acid-linked peptides.</text>
</comment>
<dbReference type="RefSeq" id="WP_341369285.1">
    <property type="nucleotide sequence ID" value="NZ_JBBPCO010000001.1"/>
</dbReference>
<evidence type="ECO:0000256" key="1">
    <source>
        <dbReference type="ARBA" id="ARBA00001231"/>
    </source>
</evidence>
<dbReference type="InterPro" id="IPR001764">
    <property type="entry name" value="Glyco_hydro_3_N"/>
</dbReference>
<dbReference type="InterPro" id="IPR036962">
    <property type="entry name" value="Glyco_hydro_3_N_sf"/>
</dbReference>
<evidence type="ECO:0000259" key="11">
    <source>
        <dbReference type="Pfam" id="PF00933"/>
    </source>
</evidence>
<dbReference type="Pfam" id="PF00933">
    <property type="entry name" value="Glyco_hydro_3"/>
    <property type="match status" value="1"/>
</dbReference>
<keyword evidence="5 10" id="KW-0133">Cell shape</keyword>
<dbReference type="NCBIfam" id="NF003740">
    <property type="entry name" value="PRK05337.1"/>
    <property type="match status" value="1"/>
</dbReference>
<evidence type="ECO:0000256" key="10">
    <source>
        <dbReference type="HAMAP-Rule" id="MF_00364"/>
    </source>
</evidence>
<keyword evidence="6 10" id="KW-0573">Peptidoglycan synthesis</keyword>
<accession>A0ABU9D3S3</accession>
<evidence type="ECO:0000256" key="8">
    <source>
        <dbReference type="ARBA" id="ARBA00023306"/>
    </source>
</evidence>
<evidence type="ECO:0000256" key="2">
    <source>
        <dbReference type="ARBA" id="ARBA00022490"/>
    </source>
</evidence>
<dbReference type="SUPFAM" id="SSF51445">
    <property type="entry name" value="(Trans)glycosidases"/>
    <property type="match status" value="1"/>
</dbReference>